<gene>
    <name evidence="1" type="ORF">B5F17_14150</name>
</gene>
<organism evidence="1 2">
    <name type="scientific">Butyricicoccus pullicaecorum</name>
    <dbReference type="NCBI Taxonomy" id="501571"/>
    <lineage>
        <taxon>Bacteria</taxon>
        <taxon>Bacillati</taxon>
        <taxon>Bacillota</taxon>
        <taxon>Clostridia</taxon>
        <taxon>Eubacteriales</taxon>
        <taxon>Butyricicoccaceae</taxon>
        <taxon>Butyricicoccus</taxon>
    </lineage>
</organism>
<accession>A0A1Y4L2K4</accession>
<evidence type="ECO:0000313" key="2">
    <source>
        <dbReference type="Proteomes" id="UP000195897"/>
    </source>
</evidence>
<dbReference type="RefSeq" id="WP_087374864.1">
    <property type="nucleotide sequence ID" value="NZ_NFKK01000033.1"/>
</dbReference>
<dbReference type="AlphaFoldDB" id="A0A1Y4L2K4"/>
<dbReference type="Proteomes" id="UP000195897">
    <property type="component" value="Unassembled WGS sequence"/>
</dbReference>
<comment type="caution">
    <text evidence="1">The sequence shown here is derived from an EMBL/GenBank/DDBJ whole genome shotgun (WGS) entry which is preliminary data.</text>
</comment>
<proteinExistence type="predicted"/>
<reference evidence="2" key="1">
    <citation type="submission" date="2017-04" db="EMBL/GenBank/DDBJ databases">
        <title>Function of individual gut microbiota members based on whole genome sequencing of pure cultures obtained from chicken caecum.</title>
        <authorList>
            <person name="Medvecky M."/>
            <person name="Cejkova D."/>
            <person name="Polansky O."/>
            <person name="Karasova D."/>
            <person name="Kubasova T."/>
            <person name="Cizek A."/>
            <person name="Rychlik I."/>
        </authorList>
    </citation>
    <scope>NUCLEOTIDE SEQUENCE [LARGE SCALE GENOMIC DNA]</scope>
    <source>
        <strain evidence="2">An180</strain>
    </source>
</reference>
<evidence type="ECO:0000313" key="1">
    <source>
        <dbReference type="EMBL" id="OUP50050.1"/>
    </source>
</evidence>
<sequence>MDYTAKDIDVEKFERELDQMEKYAEFDLQKQIEKVEARAQGYTDAIREVRQMLHCSNFEREKL</sequence>
<name>A0A1Y4L2K4_9FIRM</name>
<dbReference type="EMBL" id="NFKK01000033">
    <property type="protein sequence ID" value="OUP50050.1"/>
    <property type="molecule type" value="Genomic_DNA"/>
</dbReference>
<protein>
    <submittedName>
        <fullName evidence="1">Uncharacterized protein</fullName>
    </submittedName>
</protein>